<accession>A0A1G7CMP5</accession>
<proteinExistence type="predicted"/>
<name>A0A1G7CMP5_RHOCA</name>
<reference evidence="1 2" key="1">
    <citation type="submission" date="2016-10" db="EMBL/GenBank/DDBJ databases">
        <authorList>
            <person name="de Groot N.N."/>
        </authorList>
    </citation>
    <scope>NUCLEOTIDE SEQUENCE [LARGE SCALE GENOMIC DNA]</scope>
    <source>
        <strain evidence="2">DSM 938 / 37b4</strain>
    </source>
</reference>
<protein>
    <submittedName>
        <fullName evidence="1">Uncharacterized protein</fullName>
    </submittedName>
</protein>
<evidence type="ECO:0000313" key="1">
    <source>
        <dbReference type="EMBL" id="SDE40607.1"/>
    </source>
</evidence>
<dbReference type="Proteomes" id="UP000183812">
    <property type="component" value="Unassembled WGS sequence"/>
</dbReference>
<sequence>MRRNLATPLRRRVRSDPMAAFDRLPPPARTWAHQAVLPWSAASVARIWARALAETGCPQAALDRLHQAEARTLAREPSLSAKT</sequence>
<dbReference type="AlphaFoldDB" id="A0A1G7CMP5"/>
<organism evidence="1 2">
    <name type="scientific">Rhodobacter capsulatus</name>
    <name type="common">Rhodopseudomonas capsulata</name>
    <dbReference type="NCBI Taxonomy" id="1061"/>
    <lineage>
        <taxon>Bacteria</taxon>
        <taxon>Pseudomonadati</taxon>
        <taxon>Pseudomonadota</taxon>
        <taxon>Alphaproteobacteria</taxon>
        <taxon>Rhodobacterales</taxon>
        <taxon>Rhodobacter group</taxon>
        <taxon>Rhodobacter</taxon>
    </lineage>
</organism>
<evidence type="ECO:0000313" key="2">
    <source>
        <dbReference type="Proteomes" id="UP000183812"/>
    </source>
</evidence>
<dbReference type="Pfam" id="PF20135">
    <property type="entry name" value="DUF6525"/>
    <property type="match status" value="1"/>
</dbReference>
<dbReference type="InterPro" id="IPR045386">
    <property type="entry name" value="DUF6525"/>
</dbReference>
<gene>
    <name evidence="1" type="ORF">SAMN04244550_00321</name>
</gene>
<dbReference type="EMBL" id="FNAY01000001">
    <property type="protein sequence ID" value="SDE40607.1"/>
    <property type="molecule type" value="Genomic_DNA"/>
</dbReference>
<dbReference type="RefSeq" id="WP_074552543.1">
    <property type="nucleotide sequence ID" value="NZ_CP119563.1"/>
</dbReference>
<dbReference type="OrthoDB" id="7658988at2"/>